<proteinExistence type="inferred from homology"/>
<evidence type="ECO:0000256" key="8">
    <source>
        <dbReference type="ARBA" id="ARBA00023136"/>
    </source>
</evidence>
<evidence type="ECO:0000256" key="5">
    <source>
        <dbReference type="ARBA" id="ARBA00022737"/>
    </source>
</evidence>
<dbReference type="SUPFAM" id="SSF56176">
    <property type="entry name" value="FAD-binding/transporter-associated domain-like"/>
    <property type="match status" value="1"/>
</dbReference>
<dbReference type="InterPro" id="IPR000644">
    <property type="entry name" value="CBS_dom"/>
</dbReference>
<feature type="transmembrane region" description="Helical" evidence="12">
    <location>
        <begin position="102"/>
        <end position="127"/>
    </location>
</feature>
<keyword evidence="16" id="KW-1185">Reference proteome</keyword>
<evidence type="ECO:0000256" key="1">
    <source>
        <dbReference type="ARBA" id="ARBA00004651"/>
    </source>
</evidence>
<dbReference type="PROSITE" id="PS51846">
    <property type="entry name" value="CNNM"/>
    <property type="match status" value="1"/>
</dbReference>
<feature type="compositionally biased region" description="Basic and acidic residues" evidence="11">
    <location>
        <begin position="460"/>
        <end position="477"/>
    </location>
</feature>
<evidence type="ECO:0000256" key="3">
    <source>
        <dbReference type="ARBA" id="ARBA00022475"/>
    </source>
</evidence>
<organism evidence="15 16">
    <name type="scientific">Gordonia hankookensis</name>
    <dbReference type="NCBI Taxonomy" id="589403"/>
    <lineage>
        <taxon>Bacteria</taxon>
        <taxon>Bacillati</taxon>
        <taxon>Actinomycetota</taxon>
        <taxon>Actinomycetes</taxon>
        <taxon>Mycobacteriales</taxon>
        <taxon>Gordoniaceae</taxon>
        <taxon>Gordonia</taxon>
    </lineage>
</organism>
<evidence type="ECO:0000256" key="2">
    <source>
        <dbReference type="ARBA" id="ARBA00006337"/>
    </source>
</evidence>
<evidence type="ECO:0000259" key="14">
    <source>
        <dbReference type="PROSITE" id="PS51846"/>
    </source>
</evidence>
<dbReference type="Pfam" id="PF03471">
    <property type="entry name" value="CorC_HlyC"/>
    <property type="match status" value="1"/>
</dbReference>
<dbReference type="SUPFAM" id="SSF54631">
    <property type="entry name" value="CBS-domain pair"/>
    <property type="match status" value="1"/>
</dbReference>
<feature type="transmembrane region" description="Helical" evidence="12">
    <location>
        <begin position="6"/>
        <end position="26"/>
    </location>
</feature>
<dbReference type="SMART" id="SM01091">
    <property type="entry name" value="CorC_HlyC"/>
    <property type="match status" value="1"/>
</dbReference>
<dbReference type="CDD" id="cd04590">
    <property type="entry name" value="CBS_pair_CorC_HlyC_assoc"/>
    <property type="match status" value="1"/>
</dbReference>
<dbReference type="Pfam" id="PF01595">
    <property type="entry name" value="CNNM"/>
    <property type="match status" value="1"/>
</dbReference>
<dbReference type="InterPro" id="IPR051676">
    <property type="entry name" value="UPF0053_domain"/>
</dbReference>
<reference evidence="15 16" key="1">
    <citation type="submission" date="2020-09" db="EMBL/GenBank/DDBJ databases">
        <title>Novel species in genus Gordonia.</title>
        <authorList>
            <person name="Zhang G."/>
        </authorList>
    </citation>
    <scope>NUCLEOTIDE SEQUENCE [LARGE SCALE GENOMIC DNA]</scope>
    <source>
        <strain evidence="15 16">ON-33</strain>
    </source>
</reference>
<dbReference type="EMBL" id="JACWMS010000005">
    <property type="protein sequence ID" value="MBD1322022.1"/>
    <property type="molecule type" value="Genomic_DNA"/>
</dbReference>
<feature type="region of interest" description="Disordered" evidence="11">
    <location>
        <begin position="409"/>
        <end position="432"/>
    </location>
</feature>
<evidence type="ECO:0000313" key="15">
    <source>
        <dbReference type="EMBL" id="MBD1322022.1"/>
    </source>
</evidence>
<evidence type="ECO:0000256" key="9">
    <source>
        <dbReference type="PROSITE-ProRule" id="PRU00703"/>
    </source>
</evidence>
<keyword evidence="4 10" id="KW-0812">Transmembrane</keyword>
<dbReference type="PROSITE" id="PS51371">
    <property type="entry name" value="CBS"/>
    <property type="match status" value="2"/>
</dbReference>
<dbReference type="InterPro" id="IPR036318">
    <property type="entry name" value="FAD-bd_PCMH-like_sf"/>
</dbReference>
<dbReference type="InterPro" id="IPR005170">
    <property type="entry name" value="Transptr-assoc_dom"/>
</dbReference>
<feature type="domain" description="CBS" evidence="13">
    <location>
        <begin position="291"/>
        <end position="348"/>
    </location>
</feature>
<evidence type="ECO:0000259" key="13">
    <source>
        <dbReference type="PROSITE" id="PS51371"/>
    </source>
</evidence>
<dbReference type="InterPro" id="IPR002550">
    <property type="entry name" value="CNNM"/>
</dbReference>
<keyword evidence="6 10" id="KW-1133">Transmembrane helix</keyword>
<keyword evidence="8 10" id="KW-0472">Membrane</keyword>
<evidence type="ECO:0000256" key="11">
    <source>
        <dbReference type="SAM" id="MobiDB-lite"/>
    </source>
</evidence>
<name>A0ABR7WJC2_9ACTN</name>
<dbReference type="Gene3D" id="3.30.465.10">
    <property type="match status" value="1"/>
</dbReference>
<evidence type="ECO:0000313" key="16">
    <source>
        <dbReference type="Proteomes" id="UP000602395"/>
    </source>
</evidence>
<feature type="transmembrane region" description="Helical" evidence="12">
    <location>
        <begin position="58"/>
        <end position="82"/>
    </location>
</feature>
<keyword evidence="7 9" id="KW-0129">CBS domain</keyword>
<comment type="subcellular location">
    <subcellularLocation>
        <location evidence="1">Cell membrane</location>
        <topology evidence="1">Multi-pass membrane protein</topology>
    </subcellularLocation>
</comment>
<keyword evidence="3" id="KW-1003">Cell membrane</keyword>
<feature type="domain" description="CBS" evidence="13">
    <location>
        <begin position="225"/>
        <end position="286"/>
    </location>
</feature>
<dbReference type="PANTHER" id="PTHR43099">
    <property type="entry name" value="UPF0053 PROTEIN YRKA"/>
    <property type="match status" value="1"/>
</dbReference>
<accession>A0ABR7WJC2</accession>
<protein>
    <submittedName>
        <fullName evidence="15">HlyC/CorC family transporter</fullName>
    </submittedName>
</protein>
<comment type="caution">
    <text evidence="15">The sequence shown here is derived from an EMBL/GenBank/DDBJ whole genome shotgun (WGS) entry which is preliminary data.</text>
</comment>
<dbReference type="PANTHER" id="PTHR43099:SF6">
    <property type="entry name" value="UPF0053 PROTEIN RV1842C"/>
    <property type="match status" value="1"/>
</dbReference>
<sequence>METALLIAGLVGFVALTLGTALFVAAEFSLTALERSTISDDVATNGDRRSRLVQRAHATLSFQLSGAQLGITITTLITGYIAEPVLARIFTPALTSAGVSDSLASGISLALALIIATSLSMVLGELIPKNLAIAKSLAVARATSGPMTVFSATFRWAINGLNGSANWIVRRLGIEPAEELRSARSPQELVSLVRNSARQGSIDEDTAALVDRSLKFGELSAEDLMTPRVTVDCLDRDDNIRDLVMASSRTGHSRFPVVIDGDLDDLVGVVHIKQAFTVAPEHAGDTTVASIARPVPRVPTSLDGDALMERIRADGMELCVVIDEYGGTAGIVTTEDLIEEILGDVTDEHDHERADVAVDGDGFLCSGLLRIDELTDATGYRAPEGSYDTLGGLVMFCLGRIPEVGDAVELPTRSIGGDDDEDDEDEPLPGTEITWRATVTQMDGRRIDVVSLRPVRDDIRHGDIQHDIQHDDVRLDDIPPDSTPSDDTPLGRSGIDRGTE</sequence>
<dbReference type="Pfam" id="PF00571">
    <property type="entry name" value="CBS"/>
    <property type="match status" value="2"/>
</dbReference>
<dbReference type="Proteomes" id="UP000602395">
    <property type="component" value="Unassembled WGS sequence"/>
</dbReference>
<feature type="region of interest" description="Disordered" evidence="11">
    <location>
        <begin position="460"/>
        <end position="500"/>
    </location>
</feature>
<evidence type="ECO:0000256" key="6">
    <source>
        <dbReference type="ARBA" id="ARBA00022989"/>
    </source>
</evidence>
<comment type="similarity">
    <text evidence="2">Belongs to the UPF0053 family.</text>
</comment>
<evidence type="ECO:0000256" key="10">
    <source>
        <dbReference type="PROSITE-ProRule" id="PRU01193"/>
    </source>
</evidence>
<dbReference type="Gene3D" id="3.10.580.10">
    <property type="entry name" value="CBS-domain"/>
    <property type="match status" value="1"/>
</dbReference>
<evidence type="ECO:0000256" key="4">
    <source>
        <dbReference type="ARBA" id="ARBA00022692"/>
    </source>
</evidence>
<feature type="domain" description="CNNM transmembrane" evidence="14">
    <location>
        <begin position="2"/>
        <end position="206"/>
    </location>
</feature>
<keyword evidence="5" id="KW-0677">Repeat</keyword>
<evidence type="ECO:0000256" key="12">
    <source>
        <dbReference type="SAM" id="Phobius"/>
    </source>
</evidence>
<dbReference type="InterPro" id="IPR016169">
    <property type="entry name" value="FAD-bd_PCMH_sub2"/>
</dbReference>
<dbReference type="RefSeq" id="WP_190268442.1">
    <property type="nucleotide sequence ID" value="NZ_BAABAD010000004.1"/>
</dbReference>
<feature type="compositionally biased region" description="Acidic residues" evidence="11">
    <location>
        <begin position="417"/>
        <end position="427"/>
    </location>
</feature>
<evidence type="ECO:0000256" key="7">
    <source>
        <dbReference type="ARBA" id="ARBA00023122"/>
    </source>
</evidence>
<gene>
    <name evidence="15" type="ORF">IDF66_20800</name>
</gene>
<dbReference type="InterPro" id="IPR046342">
    <property type="entry name" value="CBS_dom_sf"/>
</dbReference>
<dbReference type="InterPro" id="IPR044751">
    <property type="entry name" value="Ion_transp-like_CBS"/>
</dbReference>